<dbReference type="PANTHER" id="PTHR33420:SF3">
    <property type="entry name" value="FIMBRIAL SUBUNIT ELFA"/>
    <property type="match status" value="1"/>
</dbReference>
<reference evidence="7 10" key="1">
    <citation type="submission" date="2019-11" db="EMBL/GenBank/DDBJ databases">
        <title>Erwinia sp. nov., isolated from feces of birds in Tibet plateau of China.</title>
        <authorList>
            <person name="Ge Y."/>
        </authorList>
    </citation>
    <scope>NUCLEOTIDE SEQUENCE [LARGE SCALE GENOMIC DNA]</scope>
    <source>
        <strain evidence="7 10">J316</strain>
    </source>
</reference>
<dbReference type="KEGG" id="erwi:GN242_06200"/>
<organism evidence="8 9">
    <name type="scientific">Erwinia sorbitola</name>
    <dbReference type="NCBI Taxonomy" id="2681984"/>
    <lineage>
        <taxon>Bacteria</taxon>
        <taxon>Pseudomonadati</taxon>
        <taxon>Pseudomonadota</taxon>
        <taxon>Gammaproteobacteria</taxon>
        <taxon>Enterobacterales</taxon>
        <taxon>Erwiniaceae</taxon>
        <taxon>Erwinia</taxon>
    </lineage>
</organism>
<accession>A0A6I6EAK5</accession>
<evidence type="ECO:0000256" key="4">
    <source>
        <dbReference type="ARBA" id="ARBA00023263"/>
    </source>
</evidence>
<evidence type="ECO:0000256" key="3">
    <source>
        <dbReference type="ARBA" id="ARBA00022729"/>
    </source>
</evidence>
<dbReference type="RefSeq" id="WP_154753973.1">
    <property type="nucleotide sequence ID" value="NZ_CP046509.1"/>
</dbReference>
<comment type="subcellular location">
    <subcellularLocation>
        <location evidence="1">Fimbrium</location>
    </subcellularLocation>
</comment>
<dbReference type="EMBL" id="CP046509">
    <property type="protein sequence ID" value="QGU86824.1"/>
    <property type="molecule type" value="Genomic_DNA"/>
</dbReference>
<gene>
    <name evidence="7" type="ORF">GK011_17465</name>
    <name evidence="8" type="ORF">GN242_06200</name>
</gene>
<dbReference type="GO" id="GO:0043709">
    <property type="term" value="P:cell adhesion involved in single-species biofilm formation"/>
    <property type="evidence" value="ECO:0007669"/>
    <property type="project" value="TreeGrafter"/>
</dbReference>
<dbReference type="InterPro" id="IPR050263">
    <property type="entry name" value="Bact_Fimbrial_Adh_Pro"/>
</dbReference>
<evidence type="ECO:0000313" key="9">
    <source>
        <dbReference type="Proteomes" id="UP000424752"/>
    </source>
</evidence>
<feature type="domain" description="Fimbrial-type adhesion" evidence="6">
    <location>
        <begin position="29"/>
        <end position="175"/>
    </location>
</feature>
<keyword evidence="10" id="KW-1185">Reference proteome</keyword>
<dbReference type="SUPFAM" id="SSF49401">
    <property type="entry name" value="Bacterial adhesins"/>
    <property type="match status" value="1"/>
</dbReference>
<dbReference type="AlphaFoldDB" id="A0A6I6EAK5"/>
<dbReference type="EMBL" id="WLZX01000009">
    <property type="protein sequence ID" value="MTD28727.1"/>
    <property type="molecule type" value="Genomic_DNA"/>
</dbReference>
<reference evidence="8 9" key="2">
    <citation type="submission" date="2019-12" db="EMBL/GenBank/DDBJ databases">
        <title>Erwinia sp. nov., isolated from droppings of birds in the Qinghai-Tiebt plateau of China.</title>
        <authorList>
            <person name="Ge Y."/>
        </authorList>
    </citation>
    <scope>NUCLEOTIDE SEQUENCE [LARGE SCALE GENOMIC DNA]</scope>
    <source>
        <strain evidence="8 9">J780</strain>
    </source>
</reference>
<comment type="similarity">
    <text evidence="2">Belongs to the fimbrial protein family.</text>
</comment>
<evidence type="ECO:0000256" key="2">
    <source>
        <dbReference type="ARBA" id="ARBA00006671"/>
    </source>
</evidence>
<dbReference type="PANTHER" id="PTHR33420">
    <property type="entry name" value="FIMBRIAL SUBUNIT ELFA-RELATED"/>
    <property type="match status" value="1"/>
</dbReference>
<name>A0A6I6EAK5_9GAMM</name>
<evidence type="ECO:0000313" key="10">
    <source>
        <dbReference type="Proteomes" id="UP000480164"/>
    </source>
</evidence>
<protein>
    <submittedName>
        <fullName evidence="8">Fimbrial protein</fullName>
    </submittedName>
</protein>
<dbReference type="Pfam" id="PF00419">
    <property type="entry name" value="Fimbrial"/>
    <property type="match status" value="1"/>
</dbReference>
<evidence type="ECO:0000313" key="7">
    <source>
        <dbReference type="EMBL" id="MTD28727.1"/>
    </source>
</evidence>
<dbReference type="Gene3D" id="2.60.40.1090">
    <property type="entry name" value="Fimbrial-type adhesion domain"/>
    <property type="match status" value="1"/>
</dbReference>
<accession>A0A6L6GTH1</accession>
<dbReference type="Proteomes" id="UP000424752">
    <property type="component" value="Chromosome"/>
</dbReference>
<sequence>MMKKLLLATSLAAVIAIPASAIAAADGTITFTGEITNTTCAISVNGSASANTAVTFDPVSATSLTTNGAVGAEKPITMSLTDCQNPTENVRAVFDSAHTDPTTGNLANTGTAGNVQVQLLDSTRSAINLNNPQSSGPSFNIVDGKASLHYYARYFATDQVTGGDVNTLVNYSLSYF</sequence>
<evidence type="ECO:0000313" key="8">
    <source>
        <dbReference type="EMBL" id="QGU86824.1"/>
    </source>
</evidence>
<keyword evidence="4" id="KW-0281">Fimbrium</keyword>
<dbReference type="InterPro" id="IPR008966">
    <property type="entry name" value="Adhesion_dom_sf"/>
</dbReference>
<evidence type="ECO:0000256" key="1">
    <source>
        <dbReference type="ARBA" id="ARBA00004561"/>
    </source>
</evidence>
<proteinExistence type="inferred from homology"/>
<feature type="signal peptide" evidence="5">
    <location>
        <begin position="1"/>
        <end position="23"/>
    </location>
</feature>
<evidence type="ECO:0000256" key="5">
    <source>
        <dbReference type="SAM" id="SignalP"/>
    </source>
</evidence>
<dbReference type="InterPro" id="IPR000259">
    <property type="entry name" value="Adhesion_dom_fimbrial"/>
</dbReference>
<keyword evidence="3 5" id="KW-0732">Signal</keyword>
<feature type="chain" id="PRO_5044633387" evidence="5">
    <location>
        <begin position="24"/>
        <end position="176"/>
    </location>
</feature>
<dbReference type="GO" id="GO:0009289">
    <property type="term" value="C:pilus"/>
    <property type="evidence" value="ECO:0007669"/>
    <property type="project" value="UniProtKB-SubCell"/>
</dbReference>
<evidence type="ECO:0000259" key="6">
    <source>
        <dbReference type="Pfam" id="PF00419"/>
    </source>
</evidence>
<dbReference type="InterPro" id="IPR036937">
    <property type="entry name" value="Adhesion_dom_fimbrial_sf"/>
</dbReference>
<dbReference type="Proteomes" id="UP000480164">
    <property type="component" value="Unassembled WGS sequence"/>
</dbReference>